<dbReference type="PROSITE" id="PS50826">
    <property type="entry name" value="RUN"/>
    <property type="match status" value="1"/>
</dbReference>
<evidence type="ECO:0000256" key="5">
    <source>
        <dbReference type="SAM" id="Coils"/>
    </source>
</evidence>
<reference evidence="9" key="1">
    <citation type="submission" date="2021-02" db="EMBL/GenBank/DDBJ databases">
        <authorList>
            <person name="Nowell W R."/>
        </authorList>
    </citation>
    <scope>NUCLEOTIDE SEQUENCE</scope>
    <source>
        <strain evidence="9">Ploen Becks lab</strain>
    </source>
</reference>
<dbReference type="SUPFAM" id="SSF140741">
    <property type="entry name" value="RUN domain-like"/>
    <property type="match status" value="1"/>
</dbReference>
<dbReference type="AlphaFoldDB" id="A0A813PXE7"/>
<feature type="coiled-coil region" evidence="5">
    <location>
        <begin position="457"/>
        <end position="530"/>
    </location>
</feature>
<feature type="region of interest" description="Disordered" evidence="6">
    <location>
        <begin position="773"/>
        <end position="794"/>
    </location>
</feature>
<feature type="region of interest" description="Disordered" evidence="6">
    <location>
        <begin position="697"/>
        <end position="721"/>
    </location>
</feature>
<feature type="region of interest" description="Disordered" evidence="6">
    <location>
        <begin position="748"/>
        <end position="767"/>
    </location>
</feature>
<dbReference type="Pfam" id="PF02759">
    <property type="entry name" value="RUN"/>
    <property type="match status" value="1"/>
</dbReference>
<feature type="coiled-coil region" evidence="5">
    <location>
        <begin position="276"/>
        <end position="368"/>
    </location>
</feature>
<keyword evidence="5" id="KW-0175">Coiled coil</keyword>
<keyword evidence="2 4" id="KW-0863">Zinc-finger</keyword>
<evidence type="ECO:0000256" key="3">
    <source>
        <dbReference type="ARBA" id="ARBA00022833"/>
    </source>
</evidence>
<dbReference type="Gene3D" id="3.30.40.10">
    <property type="entry name" value="Zinc/RING finger domain, C3HC4 (zinc finger)"/>
    <property type="match status" value="1"/>
</dbReference>
<dbReference type="SMART" id="SM00064">
    <property type="entry name" value="FYVE"/>
    <property type="match status" value="1"/>
</dbReference>
<dbReference type="OrthoDB" id="660555at2759"/>
<dbReference type="PANTHER" id="PTHR46753">
    <property type="entry name" value="FYVE AND COILED-COIL DOMAIN-CONTAINING PROTEIN 1"/>
    <property type="match status" value="1"/>
</dbReference>
<dbReference type="InterPro" id="IPR000306">
    <property type="entry name" value="Znf_FYVE"/>
</dbReference>
<feature type="domain" description="RUN" evidence="8">
    <location>
        <begin position="46"/>
        <end position="179"/>
    </location>
</feature>
<proteinExistence type="predicted"/>
<dbReference type="GO" id="GO:0005776">
    <property type="term" value="C:autophagosome"/>
    <property type="evidence" value="ECO:0007669"/>
    <property type="project" value="TreeGrafter"/>
</dbReference>
<accession>A0A813PXE7</accession>
<dbReference type="GO" id="GO:0005764">
    <property type="term" value="C:lysosome"/>
    <property type="evidence" value="ECO:0007669"/>
    <property type="project" value="TreeGrafter"/>
</dbReference>
<evidence type="ECO:0000259" key="7">
    <source>
        <dbReference type="PROSITE" id="PS50178"/>
    </source>
</evidence>
<dbReference type="GO" id="GO:0072383">
    <property type="term" value="P:plus-end-directed vesicle transport along microtubule"/>
    <property type="evidence" value="ECO:0007669"/>
    <property type="project" value="TreeGrafter"/>
</dbReference>
<dbReference type="PROSITE" id="PS50178">
    <property type="entry name" value="ZF_FYVE"/>
    <property type="match status" value="1"/>
</dbReference>
<evidence type="ECO:0000256" key="6">
    <source>
        <dbReference type="SAM" id="MobiDB-lite"/>
    </source>
</evidence>
<dbReference type="InterPro" id="IPR037213">
    <property type="entry name" value="Run_dom_sf"/>
</dbReference>
<dbReference type="EMBL" id="CAJNOC010000421">
    <property type="protein sequence ID" value="CAF0759395.1"/>
    <property type="molecule type" value="Genomic_DNA"/>
</dbReference>
<protein>
    <submittedName>
        <fullName evidence="9">Uncharacterized protein</fullName>
    </submittedName>
</protein>
<gene>
    <name evidence="9" type="ORF">OXX778_LOCUS4348</name>
</gene>
<dbReference type="Proteomes" id="UP000663879">
    <property type="component" value="Unassembled WGS sequence"/>
</dbReference>
<feature type="region of interest" description="Disordered" evidence="6">
    <location>
        <begin position="629"/>
        <end position="651"/>
    </location>
</feature>
<comment type="caution">
    <text evidence="9">The sequence shown here is derived from an EMBL/GenBank/DDBJ whole genome shotgun (WGS) entry which is preliminary data.</text>
</comment>
<evidence type="ECO:0000256" key="1">
    <source>
        <dbReference type="ARBA" id="ARBA00022723"/>
    </source>
</evidence>
<name>A0A813PXE7_9BILA</name>
<evidence type="ECO:0000256" key="2">
    <source>
        <dbReference type="ARBA" id="ARBA00022771"/>
    </source>
</evidence>
<feature type="compositionally biased region" description="Polar residues" evidence="6">
    <location>
        <begin position="748"/>
        <end position="759"/>
    </location>
</feature>
<dbReference type="InterPro" id="IPR004012">
    <property type="entry name" value="Run_dom"/>
</dbReference>
<sequence length="811" mass="94120">MNTPSKQDPNKQAKIIDKLVNDLEDLTKKLNDLQQINQVDSNYLIRDDCLELQKFCAKLEYLIQFNLRDKKGGLNDNKEYWTFILDVLKSSRSFEDAVKYVKNINEIKTNLGRARAFIRFCLQYHRLADAIQQLTMEDKILSAWYKDNSVWSNEMNKSRIIQLLYDLNDVNFELVSRNNFELDTTWPTINLNTPNKNNFANQNRLRSFSITSYSSINIDKDQTDTNSVLLSSTPLEMDDDLIYSNLNKQNSSDTQQNEPTMGQSIYYDTANSNMPIEQYEKKIEDLMTQLSFKDSQLNELKQNLSETAVSTSPSSDPQLVENLNEQLKEKIKQISELNTCLIKQTNLSENLSEMLKQSNLKITELNNTVEKNLLTISNLETDNNALKFELSSKAIEEERLKQEFLTQSQSIQNLKEMSYQQEKEMSKLKIELNSAIQERSTEVDAQQSEYQRNRITLQLKEEEIYLLNDQIQKLTKTLNQERECNQSLTNELNELKLFYQNLNEKNNSYIQQLEADNVEIKKRIVKLIKEKAELWQKADNLEYENLLKTNSMWLDDSNVSSCMNCNSQFGLLLRKHHCRICLKIYCYYCCNNWIEYNNNKLRVCKKCCATRDNVNRLKGILCDDKSISTPETSETHDENAHDHNEIDDDDNADVNFEVRAEKLAKAEHSDDGCSSIYDQNSKLSPIDESLKHIVSSPPKEIGFKLHDDGDDEEDEVGFKQKEDEKLSVSSSSKFLSKIAHKFEFKYFTSSKQSSSQGEQNENDEDLVIRKKKIKKKNKSSQSLSSVNNNTIPDDLDTFAIVSQEEIDKIKS</sequence>
<dbReference type="InterPro" id="IPR011011">
    <property type="entry name" value="Znf_FYVE_PHD"/>
</dbReference>
<dbReference type="GO" id="GO:1901098">
    <property type="term" value="P:positive regulation of autophagosome maturation"/>
    <property type="evidence" value="ECO:0007669"/>
    <property type="project" value="TreeGrafter"/>
</dbReference>
<feature type="compositionally biased region" description="Basic and acidic residues" evidence="6">
    <location>
        <begin position="633"/>
        <end position="644"/>
    </location>
</feature>
<dbReference type="PANTHER" id="PTHR46753:SF2">
    <property type="entry name" value="FYVE AND COILED-COIL DOMAIN-CONTAINING PROTEIN 1"/>
    <property type="match status" value="1"/>
</dbReference>
<keyword evidence="10" id="KW-1185">Reference proteome</keyword>
<organism evidence="9 10">
    <name type="scientific">Brachionus calyciflorus</name>
    <dbReference type="NCBI Taxonomy" id="104777"/>
    <lineage>
        <taxon>Eukaryota</taxon>
        <taxon>Metazoa</taxon>
        <taxon>Spiralia</taxon>
        <taxon>Gnathifera</taxon>
        <taxon>Rotifera</taxon>
        <taxon>Eurotatoria</taxon>
        <taxon>Monogononta</taxon>
        <taxon>Pseudotrocha</taxon>
        <taxon>Ploima</taxon>
        <taxon>Brachionidae</taxon>
        <taxon>Brachionus</taxon>
    </lineage>
</organism>
<evidence type="ECO:0000313" key="9">
    <source>
        <dbReference type="EMBL" id="CAF0759395.1"/>
    </source>
</evidence>
<dbReference type="InterPro" id="IPR013083">
    <property type="entry name" value="Znf_RING/FYVE/PHD"/>
</dbReference>
<feature type="compositionally biased region" description="Low complexity" evidence="6">
    <location>
        <begin position="779"/>
        <end position="789"/>
    </location>
</feature>
<feature type="domain" description="FYVE-type" evidence="7">
    <location>
        <begin position="556"/>
        <end position="612"/>
    </location>
</feature>
<dbReference type="GO" id="GO:0005770">
    <property type="term" value="C:late endosome"/>
    <property type="evidence" value="ECO:0007669"/>
    <property type="project" value="TreeGrafter"/>
</dbReference>
<dbReference type="Pfam" id="PF01363">
    <property type="entry name" value="FYVE"/>
    <property type="match status" value="1"/>
</dbReference>
<dbReference type="SUPFAM" id="SSF57903">
    <property type="entry name" value="FYVE/PHD zinc finger"/>
    <property type="match status" value="1"/>
</dbReference>
<dbReference type="InterPro" id="IPR017455">
    <property type="entry name" value="Znf_FYVE-rel"/>
</dbReference>
<evidence type="ECO:0000313" key="10">
    <source>
        <dbReference type="Proteomes" id="UP000663879"/>
    </source>
</evidence>
<dbReference type="GO" id="GO:0008270">
    <property type="term" value="F:zinc ion binding"/>
    <property type="evidence" value="ECO:0007669"/>
    <property type="project" value="UniProtKB-KW"/>
</dbReference>
<dbReference type="Gene3D" id="1.20.58.900">
    <property type="match status" value="1"/>
</dbReference>
<keyword evidence="1" id="KW-0479">Metal-binding</keyword>
<evidence type="ECO:0000259" key="8">
    <source>
        <dbReference type="PROSITE" id="PS50826"/>
    </source>
</evidence>
<evidence type="ECO:0000256" key="4">
    <source>
        <dbReference type="PROSITE-ProRule" id="PRU00091"/>
    </source>
</evidence>
<keyword evidence="3" id="KW-0862">Zinc</keyword>